<dbReference type="GeneID" id="87814830"/>
<dbReference type="FunFam" id="3.90.1150.80:FF:000001">
    <property type="entry name" value="Chromosome segregation protein (Pcs1)"/>
    <property type="match status" value="1"/>
</dbReference>
<gene>
    <name evidence="3" type="ORF">C8A04DRAFT_14751</name>
</gene>
<dbReference type="GO" id="GO:0045144">
    <property type="term" value="P:meiotic sister chromatid segregation"/>
    <property type="evidence" value="ECO:0007669"/>
    <property type="project" value="TreeGrafter"/>
</dbReference>
<feature type="compositionally biased region" description="Acidic residues" evidence="1">
    <location>
        <begin position="98"/>
        <end position="107"/>
    </location>
</feature>
<dbReference type="PANTHER" id="PTHR28006">
    <property type="entry name" value="MONOPOLIN COMPLEX SUBUNIT CSM1"/>
    <property type="match status" value="1"/>
</dbReference>
<sequence>MSKTKARSHLLQLVDSDSDDGIGGSSLGATRQSKGVTTLTRTAPISQRAMPPKKGKAGRPAANRVAKPTPATTAATRNATKAAPARSTTRGRKRAAPTDEEEDDTEMADARDPPAAEPPAKKARGRPKKMTAEAEEPKTTAGARRGRKPTGKKPDPDTTAEEVSEIPETQQPDEEESDLQEEEDDGPGNSPVAQTPERAKPGRGKIGAPSSALRKTSQIPSPEKGDPALRRRLGEVTQKFENLEHRYRDLKEVAVRDAERNFDKLKKQSEEKSKAADQLIASLKAELAAQREASKEANNLRKQLDTSKSKAETLQTELTALATSLNDSKSEIKSLNLKLSVARNAEAAAAAAAVTASNKVPGSAMKGSTVASRLAATNASEATQAAQKKEDLYGDLTGLIVRSVKRGDDGLDMFDCIQTGRTGTLHFKLSVGVRSEDGEAYCNYTPQLDSNRDHALIAVLPDYLVDHISFPQAQVGKFYTRVLNALNGTGEV</sequence>
<evidence type="ECO:0000313" key="3">
    <source>
        <dbReference type="EMBL" id="KAK4140643.1"/>
    </source>
</evidence>
<protein>
    <submittedName>
        <fullName evidence="3">Chromosome segregation protein Csm1/Pcs1-domain-containing protein</fullName>
    </submittedName>
</protein>
<dbReference type="InterPro" id="IPR040349">
    <property type="entry name" value="Csm1/Pcs1"/>
</dbReference>
<dbReference type="GO" id="GO:1990644">
    <property type="term" value="F:microtubule site clamp"/>
    <property type="evidence" value="ECO:0007669"/>
    <property type="project" value="TreeGrafter"/>
</dbReference>
<proteinExistence type="predicted"/>
<reference evidence="3" key="1">
    <citation type="journal article" date="2023" name="Mol. Phylogenet. Evol.">
        <title>Genome-scale phylogeny and comparative genomics of the fungal order Sordariales.</title>
        <authorList>
            <person name="Hensen N."/>
            <person name="Bonometti L."/>
            <person name="Westerberg I."/>
            <person name="Brannstrom I.O."/>
            <person name="Guillou S."/>
            <person name="Cros-Aarteil S."/>
            <person name="Calhoun S."/>
            <person name="Haridas S."/>
            <person name="Kuo A."/>
            <person name="Mondo S."/>
            <person name="Pangilinan J."/>
            <person name="Riley R."/>
            <person name="LaButti K."/>
            <person name="Andreopoulos B."/>
            <person name="Lipzen A."/>
            <person name="Chen C."/>
            <person name="Yan M."/>
            <person name="Daum C."/>
            <person name="Ng V."/>
            <person name="Clum A."/>
            <person name="Steindorff A."/>
            <person name="Ohm R.A."/>
            <person name="Martin F."/>
            <person name="Silar P."/>
            <person name="Natvig D.O."/>
            <person name="Lalanne C."/>
            <person name="Gautier V."/>
            <person name="Ament-Velasquez S.L."/>
            <person name="Kruys A."/>
            <person name="Hutchinson M.I."/>
            <person name="Powell A.J."/>
            <person name="Barry K."/>
            <person name="Miller A.N."/>
            <person name="Grigoriev I.V."/>
            <person name="Debuchy R."/>
            <person name="Gladieux P."/>
            <person name="Hiltunen Thoren M."/>
            <person name="Johannesson H."/>
        </authorList>
    </citation>
    <scope>NUCLEOTIDE SEQUENCE</scope>
    <source>
        <strain evidence="3">CBS 141.50</strain>
    </source>
</reference>
<name>A0AAN6UWR8_9PEZI</name>
<dbReference type="GO" id="GO:0072686">
    <property type="term" value="C:mitotic spindle"/>
    <property type="evidence" value="ECO:0007669"/>
    <property type="project" value="TreeGrafter"/>
</dbReference>
<dbReference type="GO" id="GO:0005730">
    <property type="term" value="C:nucleolus"/>
    <property type="evidence" value="ECO:0007669"/>
    <property type="project" value="TreeGrafter"/>
</dbReference>
<dbReference type="InterPro" id="IPR020981">
    <property type="entry name" value="Csm1/Pcs1_C"/>
</dbReference>
<dbReference type="GO" id="GO:0051315">
    <property type="term" value="P:attachment of mitotic spindle microtubules to kinetochore"/>
    <property type="evidence" value="ECO:0007669"/>
    <property type="project" value="TreeGrafter"/>
</dbReference>
<feature type="region of interest" description="Disordered" evidence="1">
    <location>
        <begin position="1"/>
        <end position="242"/>
    </location>
</feature>
<evidence type="ECO:0000256" key="1">
    <source>
        <dbReference type="SAM" id="MobiDB-lite"/>
    </source>
</evidence>
<feature type="compositionally biased region" description="Basic and acidic residues" evidence="1">
    <location>
        <begin position="223"/>
        <end position="234"/>
    </location>
</feature>
<dbReference type="InterPro" id="IPR038608">
    <property type="entry name" value="Csm1/Pcs1_C_sf"/>
</dbReference>
<comment type="caution">
    <text evidence="3">The sequence shown here is derived from an EMBL/GenBank/DDBJ whole genome shotgun (WGS) entry which is preliminary data.</text>
</comment>
<dbReference type="Gene3D" id="3.90.1150.80">
    <property type="match status" value="1"/>
</dbReference>
<dbReference type="CDD" id="cd23787">
    <property type="entry name" value="RWD_CSM1"/>
    <property type="match status" value="1"/>
</dbReference>
<keyword evidence="4" id="KW-1185">Reference proteome</keyword>
<dbReference type="RefSeq" id="XP_062634014.1">
    <property type="nucleotide sequence ID" value="XM_062778217.1"/>
</dbReference>
<dbReference type="GO" id="GO:0034506">
    <property type="term" value="C:chromosome, centromeric core domain"/>
    <property type="evidence" value="ECO:0007669"/>
    <property type="project" value="TreeGrafter"/>
</dbReference>
<dbReference type="EMBL" id="MU853626">
    <property type="protein sequence ID" value="KAK4140643.1"/>
    <property type="molecule type" value="Genomic_DNA"/>
</dbReference>
<evidence type="ECO:0000313" key="4">
    <source>
        <dbReference type="Proteomes" id="UP001302676"/>
    </source>
</evidence>
<feature type="domain" description="Monopolin complex subunit Csm1/Pcs1 C-terminal" evidence="2">
    <location>
        <begin position="388"/>
        <end position="472"/>
    </location>
</feature>
<dbReference type="Proteomes" id="UP001302676">
    <property type="component" value="Unassembled WGS sequence"/>
</dbReference>
<feature type="compositionally biased region" description="Low complexity" evidence="1">
    <location>
        <begin position="66"/>
        <end position="86"/>
    </location>
</feature>
<organism evidence="3 4">
    <name type="scientific">Dichotomopilus funicola</name>
    <dbReference type="NCBI Taxonomy" id="1934379"/>
    <lineage>
        <taxon>Eukaryota</taxon>
        <taxon>Fungi</taxon>
        <taxon>Dikarya</taxon>
        <taxon>Ascomycota</taxon>
        <taxon>Pezizomycotina</taxon>
        <taxon>Sordariomycetes</taxon>
        <taxon>Sordariomycetidae</taxon>
        <taxon>Sordariales</taxon>
        <taxon>Chaetomiaceae</taxon>
        <taxon>Dichotomopilus</taxon>
    </lineage>
</organism>
<feature type="compositionally biased region" description="Acidic residues" evidence="1">
    <location>
        <begin position="158"/>
        <end position="186"/>
    </location>
</feature>
<evidence type="ECO:0000259" key="2">
    <source>
        <dbReference type="Pfam" id="PF12539"/>
    </source>
</evidence>
<reference evidence="3" key="2">
    <citation type="submission" date="2023-05" db="EMBL/GenBank/DDBJ databases">
        <authorList>
            <consortium name="Lawrence Berkeley National Laboratory"/>
            <person name="Steindorff A."/>
            <person name="Hensen N."/>
            <person name="Bonometti L."/>
            <person name="Westerberg I."/>
            <person name="Brannstrom I.O."/>
            <person name="Guillou S."/>
            <person name="Cros-Aarteil S."/>
            <person name="Calhoun S."/>
            <person name="Haridas S."/>
            <person name="Kuo A."/>
            <person name="Mondo S."/>
            <person name="Pangilinan J."/>
            <person name="Riley R."/>
            <person name="Labutti K."/>
            <person name="Andreopoulos B."/>
            <person name="Lipzen A."/>
            <person name="Chen C."/>
            <person name="Yanf M."/>
            <person name="Daum C."/>
            <person name="Ng V."/>
            <person name="Clum A."/>
            <person name="Ohm R."/>
            <person name="Martin F."/>
            <person name="Silar P."/>
            <person name="Natvig D."/>
            <person name="Lalanne C."/>
            <person name="Gautier V."/>
            <person name="Ament-Velasquez S.L."/>
            <person name="Kruys A."/>
            <person name="Hutchinson M.I."/>
            <person name="Powell A.J."/>
            <person name="Barry K."/>
            <person name="Miller A.N."/>
            <person name="Grigoriev I.V."/>
            <person name="Debuchy R."/>
            <person name="Gladieux P."/>
            <person name="Thoren M.H."/>
            <person name="Johannesson H."/>
        </authorList>
    </citation>
    <scope>NUCLEOTIDE SEQUENCE</scope>
    <source>
        <strain evidence="3">CBS 141.50</strain>
    </source>
</reference>
<dbReference type="AlphaFoldDB" id="A0AAN6UWR8"/>
<feature type="compositionally biased region" description="Polar residues" evidence="1">
    <location>
        <begin position="29"/>
        <end position="45"/>
    </location>
</feature>
<dbReference type="Pfam" id="PF12539">
    <property type="entry name" value="Csm1"/>
    <property type="match status" value="1"/>
</dbReference>
<dbReference type="PANTHER" id="PTHR28006:SF1">
    <property type="entry name" value="MONOPOLIN COMPLEX SUBUNIT CSM1"/>
    <property type="match status" value="1"/>
</dbReference>
<dbReference type="GO" id="GO:0033551">
    <property type="term" value="C:monopolin complex"/>
    <property type="evidence" value="ECO:0007669"/>
    <property type="project" value="InterPro"/>
</dbReference>
<accession>A0AAN6UWR8</accession>